<comment type="caution">
    <text evidence="1">The sequence shown here is derived from an EMBL/GenBank/DDBJ whole genome shotgun (WGS) entry which is preliminary data.</text>
</comment>
<dbReference type="AlphaFoldDB" id="A0A831WAZ4"/>
<sequence length="102" mass="11041">MSRMNHLFNIESSQPAQSWRTASKYLAGILFATILPFTGAEAVCTAGYSVANLPESTPSNDFVSNTDGTVIHSNTSLMWDRCALGMVLNDNNTPGDYTDDTC</sequence>
<dbReference type="Proteomes" id="UP000886339">
    <property type="component" value="Unassembled WGS sequence"/>
</dbReference>
<protein>
    <submittedName>
        <fullName evidence="1">Uncharacterized protein</fullName>
    </submittedName>
</protein>
<organism evidence="1">
    <name type="scientific">Thiolapillus brandeum</name>
    <dbReference type="NCBI Taxonomy" id="1076588"/>
    <lineage>
        <taxon>Bacteria</taxon>
        <taxon>Pseudomonadati</taxon>
        <taxon>Pseudomonadota</taxon>
        <taxon>Gammaproteobacteria</taxon>
        <taxon>Chromatiales</taxon>
        <taxon>Sedimenticolaceae</taxon>
        <taxon>Thiolapillus</taxon>
    </lineage>
</organism>
<dbReference type="EMBL" id="DRLF01000105">
    <property type="protein sequence ID" value="HEC05750.1"/>
    <property type="molecule type" value="Genomic_DNA"/>
</dbReference>
<name>A0A831WAZ4_9GAMM</name>
<feature type="non-terminal residue" evidence="1">
    <location>
        <position position="102"/>
    </location>
</feature>
<reference evidence="1" key="1">
    <citation type="journal article" date="2020" name="mSystems">
        <title>Genome- and Community-Level Interaction Insights into Carbon Utilization and Element Cycling Functions of Hydrothermarchaeota in Hydrothermal Sediment.</title>
        <authorList>
            <person name="Zhou Z."/>
            <person name="Liu Y."/>
            <person name="Xu W."/>
            <person name="Pan J."/>
            <person name="Luo Z.H."/>
            <person name="Li M."/>
        </authorList>
    </citation>
    <scope>NUCLEOTIDE SEQUENCE [LARGE SCALE GENOMIC DNA]</scope>
    <source>
        <strain evidence="1">HyVt-458</strain>
    </source>
</reference>
<proteinExistence type="predicted"/>
<gene>
    <name evidence="1" type="ORF">ENJ12_02785</name>
</gene>
<evidence type="ECO:0000313" key="1">
    <source>
        <dbReference type="EMBL" id="HEC05750.1"/>
    </source>
</evidence>
<accession>A0A831WAZ4</accession>